<feature type="transmembrane region" description="Helical" evidence="4">
    <location>
        <begin position="804"/>
        <end position="822"/>
    </location>
</feature>
<dbReference type="Proteomes" id="UP001501326">
    <property type="component" value="Unassembled WGS sequence"/>
</dbReference>
<keyword evidence="4" id="KW-1133">Transmembrane helix</keyword>
<keyword evidence="4" id="KW-0472">Membrane</keyword>
<gene>
    <name evidence="7" type="ORF">GCM10009867_02450</name>
</gene>
<evidence type="ECO:0000256" key="2">
    <source>
        <dbReference type="ARBA" id="ARBA00022598"/>
    </source>
</evidence>
<evidence type="ECO:0000313" key="7">
    <source>
        <dbReference type="EMBL" id="GAA2730611.1"/>
    </source>
</evidence>
<proteinExistence type="inferred from homology"/>
<organism evidence="7 8">
    <name type="scientific">Pedococcus aerophilus</name>
    <dbReference type="NCBI Taxonomy" id="436356"/>
    <lineage>
        <taxon>Bacteria</taxon>
        <taxon>Bacillati</taxon>
        <taxon>Actinomycetota</taxon>
        <taxon>Actinomycetes</taxon>
        <taxon>Micrococcales</taxon>
        <taxon>Intrasporangiaceae</taxon>
        <taxon>Pedococcus</taxon>
    </lineage>
</organism>
<evidence type="ECO:0000256" key="3">
    <source>
        <dbReference type="SAM" id="MobiDB-lite"/>
    </source>
</evidence>
<evidence type="ECO:0000256" key="1">
    <source>
        <dbReference type="ARBA" id="ARBA00006432"/>
    </source>
</evidence>
<feature type="transmembrane region" description="Helical" evidence="4">
    <location>
        <begin position="758"/>
        <end position="774"/>
    </location>
</feature>
<dbReference type="SUPFAM" id="SSF47336">
    <property type="entry name" value="ACP-like"/>
    <property type="match status" value="1"/>
</dbReference>
<evidence type="ECO:0000259" key="6">
    <source>
        <dbReference type="Pfam" id="PF00550"/>
    </source>
</evidence>
<evidence type="ECO:0000313" key="8">
    <source>
        <dbReference type="Proteomes" id="UP001501326"/>
    </source>
</evidence>
<dbReference type="Gene3D" id="3.40.50.12780">
    <property type="entry name" value="N-terminal domain of ligase-like"/>
    <property type="match status" value="1"/>
</dbReference>
<dbReference type="InterPro" id="IPR000873">
    <property type="entry name" value="AMP-dep_synth/lig_dom"/>
</dbReference>
<comment type="caution">
    <text evidence="7">The sequence shown here is derived from an EMBL/GenBank/DDBJ whole genome shotgun (WGS) entry which is preliminary data.</text>
</comment>
<dbReference type="EMBL" id="BAAARN010000001">
    <property type="protein sequence ID" value="GAA2730611.1"/>
    <property type="molecule type" value="Genomic_DNA"/>
</dbReference>
<feature type="region of interest" description="Disordered" evidence="3">
    <location>
        <begin position="886"/>
        <end position="907"/>
    </location>
</feature>
<feature type="transmembrane region" description="Helical" evidence="4">
    <location>
        <begin position="780"/>
        <end position="797"/>
    </location>
</feature>
<reference evidence="8" key="1">
    <citation type="journal article" date="2019" name="Int. J. Syst. Evol. Microbiol.">
        <title>The Global Catalogue of Microorganisms (GCM) 10K type strain sequencing project: providing services to taxonomists for standard genome sequencing and annotation.</title>
        <authorList>
            <consortium name="The Broad Institute Genomics Platform"/>
            <consortium name="The Broad Institute Genome Sequencing Center for Infectious Disease"/>
            <person name="Wu L."/>
            <person name="Ma J."/>
        </authorList>
    </citation>
    <scope>NUCLEOTIDE SEQUENCE [LARGE SCALE GENOMIC DNA]</scope>
    <source>
        <strain evidence="8">JCM 16378</strain>
    </source>
</reference>
<dbReference type="InterPro" id="IPR009081">
    <property type="entry name" value="PP-bd_ACP"/>
</dbReference>
<dbReference type="SUPFAM" id="SSF56801">
    <property type="entry name" value="Acetyl-CoA synthetase-like"/>
    <property type="match status" value="1"/>
</dbReference>
<feature type="transmembrane region" description="Helical" evidence="4">
    <location>
        <begin position="705"/>
        <end position="722"/>
    </location>
</feature>
<feature type="transmembrane region" description="Helical" evidence="4">
    <location>
        <begin position="630"/>
        <end position="652"/>
    </location>
</feature>
<feature type="transmembrane region" description="Helical" evidence="4">
    <location>
        <begin position="828"/>
        <end position="846"/>
    </location>
</feature>
<dbReference type="RefSeq" id="WP_425565299.1">
    <property type="nucleotide sequence ID" value="NZ_BAAARN010000001.1"/>
</dbReference>
<name>A0ABP6GSQ8_9MICO</name>
<feature type="domain" description="Carrier" evidence="6">
    <location>
        <begin position="497"/>
        <end position="538"/>
    </location>
</feature>
<dbReference type="InterPro" id="IPR036736">
    <property type="entry name" value="ACP-like_sf"/>
</dbReference>
<keyword evidence="4" id="KW-0812">Transmembrane</keyword>
<keyword evidence="8" id="KW-1185">Reference proteome</keyword>
<feature type="transmembrane region" description="Helical" evidence="4">
    <location>
        <begin position="672"/>
        <end position="693"/>
    </location>
</feature>
<evidence type="ECO:0000259" key="5">
    <source>
        <dbReference type="Pfam" id="PF00501"/>
    </source>
</evidence>
<accession>A0ABP6GSQ8</accession>
<dbReference type="InterPro" id="IPR042099">
    <property type="entry name" value="ANL_N_sf"/>
</dbReference>
<sequence length="942" mass="99722">MVVSPVVSPDRESVVPAPASVAFVTSLRARGAATAVHTGSVTLTYAALADLVDAAAASLGTGRRLVLLAADNSLDSLVTYLGALSGGHVPLLAPGDRVQHLDRLVDAYDPDVVAGAGDGGWQVVARHDDPAHQLHPDLALLLPTSGSTGSPKVVRLSHTNLDSNARSIAEALSIRSTDRAVTSLPLHYCYGLSVVHSHLAVGASLVLTDLSVVDPCFWELFDTTAATTLAGVPHSFDLLERSGFADRDHPSLRVVTQAGGRLDPATVQRFAALGRERGWDLFVMYGQTEATARMAVLAPELVESRASSVGAPVPGGTFRIEPLGEIDCGFGELVYSGPNVMLGYAEHAADLARGRDVHELRTGDLARFGADGLVEIVGRRSRFAKVVGLRIDLDQVERDLWQAGHPSHCVDLGDAVGVLTERPGAGTSVTDTVRRLHGIPASAVVVLDGLEAPRLATGKPDYPGVKEILGAHRASRPATTGQMETTAAGEGDRVVAVVALYRELLDAPHATADTSFVDLGGDSLSYVEVSLRLERVLDALPGGWHLFPPRDLVVAPSAARPSRSWLQRVETSVVLRAVAVLLILANHTHLSFVPGGAHTLLALAGFNLARFQLTHRSRGDRAKGVARSALRIWAPSAAWISVVAVVAGTYDWRNVLLLNQVLGDWARWSDHWHYWFVEAVVALLLGTAALMAIPAVDRWERRWPFAFPLALVGFGLLTRYAVVVPDAGPYRGANAYVLIWLFATGWAAARATTTAQRLLVSAIPVLTVPGFWPSMPMREVTIIVGLLVLIWVPTVVVPAVLGRAAAVVASASLFVYLTHFVVYPHLMATSSVLAMAASVAVGVAYWRLWLRVESLSATVAAGVSARVAGSSVAASSLAGSSATGLRRWSRARPARSTAPRPVADSATTTAMFHPETSAADPSPEPACVATTTNIVMPQAAPR</sequence>
<feature type="transmembrane region" description="Helical" evidence="4">
    <location>
        <begin position="734"/>
        <end position="751"/>
    </location>
</feature>
<feature type="transmembrane region" description="Helical" evidence="4">
    <location>
        <begin position="590"/>
        <end position="609"/>
    </location>
</feature>
<dbReference type="PROSITE" id="PS00455">
    <property type="entry name" value="AMP_BINDING"/>
    <property type="match status" value="1"/>
</dbReference>
<dbReference type="InterPro" id="IPR020845">
    <property type="entry name" value="AMP-binding_CS"/>
</dbReference>
<dbReference type="Pfam" id="PF00550">
    <property type="entry name" value="PP-binding"/>
    <property type="match status" value="1"/>
</dbReference>
<protein>
    <submittedName>
        <fullName evidence="7">AMP-binding protein</fullName>
    </submittedName>
</protein>
<feature type="domain" description="AMP-dependent synthetase/ligase" evidence="5">
    <location>
        <begin position="127"/>
        <end position="344"/>
    </location>
</feature>
<comment type="similarity">
    <text evidence="1">Belongs to the ATP-dependent AMP-binding enzyme family.</text>
</comment>
<dbReference type="Gene3D" id="1.10.1200.10">
    <property type="entry name" value="ACP-like"/>
    <property type="match status" value="1"/>
</dbReference>
<keyword evidence="2" id="KW-0436">Ligase</keyword>
<dbReference type="PANTHER" id="PTHR43201">
    <property type="entry name" value="ACYL-COA SYNTHETASE"/>
    <property type="match status" value="1"/>
</dbReference>
<dbReference type="PANTHER" id="PTHR43201:SF5">
    <property type="entry name" value="MEDIUM-CHAIN ACYL-COA LIGASE ACSF2, MITOCHONDRIAL"/>
    <property type="match status" value="1"/>
</dbReference>
<dbReference type="Pfam" id="PF00501">
    <property type="entry name" value="AMP-binding"/>
    <property type="match status" value="1"/>
</dbReference>
<evidence type="ECO:0000256" key="4">
    <source>
        <dbReference type="SAM" id="Phobius"/>
    </source>
</evidence>